<dbReference type="Pfam" id="PF01575">
    <property type="entry name" value="MaoC_dehydratas"/>
    <property type="match status" value="1"/>
</dbReference>
<gene>
    <name evidence="3" type="ORF">UFOPK2656_01269</name>
    <name evidence="4" type="ORF">UFOPK3267_00861</name>
    <name evidence="5" type="ORF">UFOPK3651_01346</name>
    <name evidence="6" type="ORF">UFOPK3931_00537</name>
    <name evidence="2" type="ORF">UFOPK4189_01343</name>
</gene>
<dbReference type="GO" id="GO:0004300">
    <property type="term" value="F:enoyl-CoA hydratase activity"/>
    <property type="evidence" value="ECO:0007669"/>
    <property type="project" value="TreeGrafter"/>
</dbReference>
<dbReference type="GO" id="GO:0003857">
    <property type="term" value="F:(3S)-3-hydroxyacyl-CoA dehydrogenase (NAD+) activity"/>
    <property type="evidence" value="ECO:0007669"/>
    <property type="project" value="TreeGrafter"/>
</dbReference>
<dbReference type="GO" id="GO:0006635">
    <property type="term" value="P:fatty acid beta-oxidation"/>
    <property type="evidence" value="ECO:0007669"/>
    <property type="project" value="TreeGrafter"/>
</dbReference>
<dbReference type="EMBL" id="CAFBIY010000034">
    <property type="protein sequence ID" value="CAB4849142.1"/>
    <property type="molecule type" value="Genomic_DNA"/>
</dbReference>
<sequence length="287" mass="30885">MPLTTEALAQPPVAIELDVDARWTMAYAAGVPDERAELYATDSSDRPGGVQVHPVFPVAAEWQLIIASAAANTGLSADEARRGIHIGHDLVLSRPIHAGERIRLAVRTVGVGRRRAGATQTAEFTATVRDEVVWQTRMTSLYLGVDLVGEATELDHPWVAPIDPTPATSPLAVETSWVRPIDAHVYSECARIWNPIHTDLVAARRSGLAAPILHGTATLARSVSIATRLAGVALGDVRRVSCWFSGQVPLGSSFDVRLLAFDEHTLWFDAVLPDGTLALRNAALTFV</sequence>
<dbReference type="PANTHER" id="PTHR13078:SF56">
    <property type="entry name" value="PEROXISOMAL MULTIFUNCTIONAL ENZYME TYPE 2"/>
    <property type="match status" value="1"/>
</dbReference>
<protein>
    <submittedName>
        <fullName evidence="3">Unannotated protein</fullName>
    </submittedName>
</protein>
<evidence type="ECO:0000313" key="5">
    <source>
        <dbReference type="EMBL" id="CAB4928931.1"/>
    </source>
</evidence>
<dbReference type="EMBL" id="CAFBMT010000006">
    <property type="protein sequence ID" value="CAB4928931.1"/>
    <property type="molecule type" value="Genomic_DNA"/>
</dbReference>
<organism evidence="3">
    <name type="scientific">freshwater metagenome</name>
    <dbReference type="NCBI Taxonomy" id="449393"/>
    <lineage>
        <taxon>unclassified sequences</taxon>
        <taxon>metagenomes</taxon>
        <taxon>ecological metagenomes</taxon>
    </lineage>
</organism>
<dbReference type="SUPFAM" id="SSF54637">
    <property type="entry name" value="Thioesterase/thiol ester dehydrase-isomerase"/>
    <property type="match status" value="2"/>
</dbReference>
<dbReference type="Gene3D" id="3.10.129.10">
    <property type="entry name" value="Hotdog Thioesterase"/>
    <property type="match status" value="1"/>
</dbReference>
<evidence type="ECO:0000313" key="3">
    <source>
        <dbReference type="EMBL" id="CAB4720137.1"/>
    </source>
</evidence>
<evidence type="ECO:0000313" key="4">
    <source>
        <dbReference type="EMBL" id="CAB4849142.1"/>
    </source>
</evidence>
<evidence type="ECO:0000259" key="1">
    <source>
        <dbReference type="Pfam" id="PF01575"/>
    </source>
</evidence>
<feature type="domain" description="MaoC-like" evidence="1">
    <location>
        <begin position="166"/>
        <end position="262"/>
    </location>
</feature>
<dbReference type="GO" id="GO:0044594">
    <property type="term" value="F:17-beta-hydroxysteroid dehydrogenase (NAD+) activity"/>
    <property type="evidence" value="ECO:0007669"/>
    <property type="project" value="TreeGrafter"/>
</dbReference>
<accession>A0A6J6R8J4</accession>
<proteinExistence type="predicted"/>
<dbReference type="EMBL" id="CAEZYF010000006">
    <property type="protein sequence ID" value="CAB4720137.1"/>
    <property type="molecule type" value="Genomic_DNA"/>
</dbReference>
<dbReference type="EMBL" id="CAFBOL010000008">
    <property type="protein sequence ID" value="CAB4976672.1"/>
    <property type="molecule type" value="Genomic_DNA"/>
</dbReference>
<dbReference type="AlphaFoldDB" id="A0A6J6R8J4"/>
<dbReference type="InterPro" id="IPR002539">
    <property type="entry name" value="MaoC-like_dom"/>
</dbReference>
<dbReference type="InterPro" id="IPR029069">
    <property type="entry name" value="HotDog_dom_sf"/>
</dbReference>
<dbReference type="GO" id="GO:0005777">
    <property type="term" value="C:peroxisome"/>
    <property type="evidence" value="ECO:0007669"/>
    <property type="project" value="TreeGrafter"/>
</dbReference>
<evidence type="ECO:0000313" key="2">
    <source>
        <dbReference type="EMBL" id="CAB4363563.1"/>
    </source>
</evidence>
<evidence type="ECO:0000313" key="6">
    <source>
        <dbReference type="EMBL" id="CAB4976672.1"/>
    </source>
</evidence>
<dbReference type="EMBL" id="CAESGF010000006">
    <property type="protein sequence ID" value="CAB4363563.1"/>
    <property type="molecule type" value="Genomic_DNA"/>
</dbReference>
<reference evidence="3" key="1">
    <citation type="submission" date="2020-05" db="EMBL/GenBank/DDBJ databases">
        <authorList>
            <person name="Chiriac C."/>
            <person name="Salcher M."/>
            <person name="Ghai R."/>
            <person name="Kavagutti S V."/>
        </authorList>
    </citation>
    <scope>NUCLEOTIDE SEQUENCE</scope>
</reference>
<dbReference type="PANTHER" id="PTHR13078">
    <property type="entry name" value="PEROXISOMAL MULTIFUNCTIONAL ENZYME TYPE 2-RELATED"/>
    <property type="match status" value="1"/>
</dbReference>
<name>A0A6J6R8J4_9ZZZZ</name>